<evidence type="ECO:0000313" key="3">
    <source>
        <dbReference type="EMBL" id="MBM7473689.1"/>
    </source>
</evidence>
<dbReference type="InterPro" id="IPR036388">
    <property type="entry name" value="WH-like_DNA-bd_sf"/>
</dbReference>
<dbReference type="GO" id="GO:0003677">
    <property type="term" value="F:DNA binding"/>
    <property type="evidence" value="ECO:0007669"/>
    <property type="project" value="UniProtKB-KW"/>
</dbReference>
<dbReference type="InterPro" id="IPR036390">
    <property type="entry name" value="WH_DNA-bd_sf"/>
</dbReference>
<proteinExistence type="predicted"/>
<dbReference type="Proteomes" id="UP000776164">
    <property type="component" value="Unassembled WGS sequence"/>
</dbReference>
<dbReference type="EMBL" id="JAFBBU010000001">
    <property type="protein sequence ID" value="MBM7473689.1"/>
    <property type="molecule type" value="Genomic_DNA"/>
</dbReference>
<dbReference type="InterPro" id="IPR039422">
    <property type="entry name" value="MarR/SlyA-like"/>
</dbReference>
<sequence>MKSDAVAALDSISATEAFDPLHVARYAELFTSATIEKLPQTDREAMHLILLLVRVSSVISFDLEARAQRPSGFSSPGFYLSGILWLAGPLESSRLAAIAGMSRAAVSALAKTLVKHGVLLRSPSPSDGRSVIYSLTPEGTRMIATAFGRVNARESEWASALSRDEQADFVRLLEKVLRGSPAAGSTGDTGALPDPSTASPEV</sequence>
<reference evidence="3 4" key="1">
    <citation type="submission" date="2021-01" db="EMBL/GenBank/DDBJ databases">
        <title>Sequencing the genomes of 1000 actinobacteria strains.</title>
        <authorList>
            <person name="Klenk H.-P."/>
        </authorList>
    </citation>
    <scope>NUCLEOTIDE SEQUENCE [LARGE SCALE GENOMIC DNA]</scope>
    <source>
        <strain evidence="3 4">DSM 13057</strain>
    </source>
</reference>
<evidence type="ECO:0000313" key="4">
    <source>
        <dbReference type="Proteomes" id="UP000776164"/>
    </source>
</evidence>
<name>A0ABS2L9N2_9MICO</name>
<dbReference type="PROSITE" id="PS50995">
    <property type="entry name" value="HTH_MARR_2"/>
    <property type="match status" value="1"/>
</dbReference>
<organism evidence="3 4">
    <name type="scientific">Subtercola frigoramans</name>
    <dbReference type="NCBI Taxonomy" id="120298"/>
    <lineage>
        <taxon>Bacteria</taxon>
        <taxon>Bacillati</taxon>
        <taxon>Actinomycetota</taxon>
        <taxon>Actinomycetes</taxon>
        <taxon>Micrococcales</taxon>
        <taxon>Microbacteriaceae</taxon>
        <taxon>Subtercola</taxon>
    </lineage>
</organism>
<dbReference type="Gene3D" id="1.10.10.10">
    <property type="entry name" value="Winged helix-like DNA-binding domain superfamily/Winged helix DNA-binding domain"/>
    <property type="match status" value="1"/>
</dbReference>
<evidence type="ECO:0000256" key="1">
    <source>
        <dbReference type="SAM" id="MobiDB-lite"/>
    </source>
</evidence>
<keyword evidence="4" id="KW-1185">Reference proteome</keyword>
<gene>
    <name evidence="3" type="ORF">JOE66_003323</name>
</gene>
<dbReference type="Pfam" id="PF01047">
    <property type="entry name" value="MarR"/>
    <property type="match status" value="1"/>
</dbReference>
<dbReference type="SMART" id="SM00347">
    <property type="entry name" value="HTH_MARR"/>
    <property type="match status" value="1"/>
</dbReference>
<feature type="region of interest" description="Disordered" evidence="1">
    <location>
        <begin position="180"/>
        <end position="202"/>
    </location>
</feature>
<dbReference type="PANTHER" id="PTHR33164:SF43">
    <property type="entry name" value="HTH-TYPE TRANSCRIPTIONAL REPRESSOR YETL"/>
    <property type="match status" value="1"/>
</dbReference>
<feature type="domain" description="HTH marR-type" evidence="2">
    <location>
        <begin position="45"/>
        <end position="178"/>
    </location>
</feature>
<comment type="caution">
    <text evidence="3">The sequence shown here is derived from an EMBL/GenBank/DDBJ whole genome shotgun (WGS) entry which is preliminary data.</text>
</comment>
<accession>A0ABS2L9N2</accession>
<protein>
    <submittedName>
        <fullName evidence="3">DNA-binding MarR family transcriptional regulator</fullName>
    </submittedName>
</protein>
<dbReference type="InterPro" id="IPR000835">
    <property type="entry name" value="HTH_MarR-typ"/>
</dbReference>
<dbReference type="PANTHER" id="PTHR33164">
    <property type="entry name" value="TRANSCRIPTIONAL REGULATOR, MARR FAMILY"/>
    <property type="match status" value="1"/>
</dbReference>
<dbReference type="SUPFAM" id="SSF46785">
    <property type="entry name" value="Winged helix' DNA-binding domain"/>
    <property type="match status" value="1"/>
</dbReference>
<evidence type="ECO:0000259" key="2">
    <source>
        <dbReference type="PROSITE" id="PS50995"/>
    </source>
</evidence>
<dbReference type="RefSeq" id="WP_205111334.1">
    <property type="nucleotide sequence ID" value="NZ_BAAAHT010000001.1"/>
</dbReference>
<keyword evidence="3" id="KW-0238">DNA-binding</keyword>